<proteinExistence type="predicted"/>
<dbReference type="PROSITE" id="PS50983">
    <property type="entry name" value="FE_B12_PBP"/>
    <property type="match status" value="1"/>
</dbReference>
<evidence type="ECO:0000313" key="2">
    <source>
        <dbReference type="EMBL" id="MFC7317202.1"/>
    </source>
</evidence>
<name>A0ABD6AAM9_9EURY</name>
<accession>A0ABD6AAM9</accession>
<feature type="domain" description="Fe/B12 periplasmic-binding" evidence="1">
    <location>
        <begin position="2"/>
        <end position="285"/>
    </location>
</feature>
<dbReference type="PANTHER" id="PTHR42860">
    <property type="entry name" value="VITAMIN B12-BINDING PROTEIN"/>
    <property type="match status" value="1"/>
</dbReference>
<dbReference type="GeneID" id="79316143"/>
<comment type="caution">
    <text evidence="2">The sequence shown here is derived from an EMBL/GenBank/DDBJ whole genome shotgun (WGS) entry which is preliminary data.</text>
</comment>
<dbReference type="PANTHER" id="PTHR42860:SF1">
    <property type="entry name" value="VITAMIN B12-BINDING PROTEIN"/>
    <property type="match status" value="1"/>
</dbReference>
<protein>
    <submittedName>
        <fullName evidence="2">Cobalamin-binding protein</fullName>
    </submittedName>
</protein>
<dbReference type="Pfam" id="PF01497">
    <property type="entry name" value="Peripla_BP_2"/>
    <property type="match status" value="1"/>
</dbReference>
<dbReference type="Proteomes" id="UP001596547">
    <property type="component" value="Unassembled WGS sequence"/>
</dbReference>
<reference evidence="2 3" key="1">
    <citation type="journal article" date="2019" name="Int. J. Syst. Evol. Microbiol.">
        <title>The Global Catalogue of Microorganisms (GCM) 10K type strain sequencing project: providing services to taxonomists for standard genome sequencing and annotation.</title>
        <authorList>
            <consortium name="The Broad Institute Genomics Platform"/>
            <consortium name="The Broad Institute Genome Sequencing Center for Infectious Disease"/>
            <person name="Wu L."/>
            <person name="Ma J."/>
        </authorList>
    </citation>
    <scope>NUCLEOTIDE SEQUENCE [LARGE SCALE GENOMIC DNA]</scope>
    <source>
        <strain evidence="2 3">PSR21</strain>
    </source>
</reference>
<evidence type="ECO:0000259" key="1">
    <source>
        <dbReference type="PROSITE" id="PS50983"/>
    </source>
</evidence>
<gene>
    <name evidence="2" type="ORF">ACFQPE_10390</name>
</gene>
<dbReference type="InterPro" id="IPR002491">
    <property type="entry name" value="ABC_transptr_periplasmic_BD"/>
</dbReference>
<dbReference type="RefSeq" id="WP_276303545.1">
    <property type="nucleotide sequence ID" value="NZ_CP119992.1"/>
</dbReference>
<organism evidence="2 3">
    <name type="scientific">Halomarina halobia</name>
    <dbReference type="NCBI Taxonomy" id="3033386"/>
    <lineage>
        <taxon>Archaea</taxon>
        <taxon>Methanobacteriati</taxon>
        <taxon>Methanobacteriota</taxon>
        <taxon>Stenosarchaea group</taxon>
        <taxon>Halobacteria</taxon>
        <taxon>Halobacteriales</taxon>
        <taxon>Natronomonadaceae</taxon>
        <taxon>Halomarina</taxon>
    </lineage>
</organism>
<dbReference type="AlphaFoldDB" id="A0ABD6AAM9"/>
<dbReference type="InterPro" id="IPR051030">
    <property type="entry name" value="Vitamin_B12-ABC_binding"/>
</dbReference>
<keyword evidence="3" id="KW-1185">Reference proteome</keyword>
<sequence>MRIVTLLPSATEIVYALGLEPVAVSHECDYPPEAAGKPAVNGTRIDPTATSAEIDGQVLDAEREGEGVYEIDLDALAEADPDLIVTQGLCDVCAVDEVLVERAVERLDLDCRILTTDPHSLADVFDDVRRVGRATGREGQAEQLVAELRAGVNAVRDVAATVEDRPRVAVLDWLDPVMTAGHWVPEMIEYAGGEALFDAPASVPREWEEIREADPDVLVAAPCGFGLDQTAANLTDLTERPGWDDLTAVRSGRAYAMDGHHYVNRPGPRLLDTLEYLAVLLHPALFDAPPEDAARPLSHVAV</sequence>
<evidence type="ECO:0000313" key="3">
    <source>
        <dbReference type="Proteomes" id="UP001596547"/>
    </source>
</evidence>
<dbReference type="Gene3D" id="3.40.50.1980">
    <property type="entry name" value="Nitrogenase molybdenum iron protein domain"/>
    <property type="match status" value="2"/>
</dbReference>
<dbReference type="SUPFAM" id="SSF53807">
    <property type="entry name" value="Helical backbone' metal receptor"/>
    <property type="match status" value="1"/>
</dbReference>
<dbReference type="EMBL" id="JBHTBF010000002">
    <property type="protein sequence ID" value="MFC7317202.1"/>
    <property type="molecule type" value="Genomic_DNA"/>
</dbReference>
<dbReference type="CDD" id="cd01144">
    <property type="entry name" value="BtuF"/>
    <property type="match status" value="1"/>
</dbReference>